<evidence type="ECO:0000313" key="12">
    <source>
        <dbReference type="Proteomes" id="UP000593601"/>
    </source>
</evidence>
<proteinExistence type="inferred from homology"/>
<comment type="pathway">
    <text evidence="2 9">Amino-acid biosynthesis; L-tryptophan biosynthesis; L-tryptophan from chorismate: step 3/5.</text>
</comment>
<keyword evidence="6 9" id="KW-0822">Tryptophan biosynthesis</keyword>
<dbReference type="EMBL" id="CP063304">
    <property type="protein sequence ID" value="QOV20364.1"/>
    <property type="molecule type" value="Genomic_DNA"/>
</dbReference>
<dbReference type="PANTHER" id="PTHR42894">
    <property type="entry name" value="N-(5'-PHOSPHORIBOSYL)ANTHRANILATE ISOMERASE"/>
    <property type="match status" value="1"/>
</dbReference>
<dbReference type="PANTHER" id="PTHR42894:SF1">
    <property type="entry name" value="N-(5'-PHOSPHORIBOSYL)ANTHRANILATE ISOMERASE"/>
    <property type="match status" value="1"/>
</dbReference>
<dbReference type="GO" id="GO:0004640">
    <property type="term" value="F:phosphoribosylanthranilate isomerase activity"/>
    <property type="evidence" value="ECO:0007669"/>
    <property type="project" value="UniProtKB-UniRule"/>
</dbReference>
<name>A0A7M2RK41_9FIRM</name>
<evidence type="ECO:0000256" key="2">
    <source>
        <dbReference type="ARBA" id="ARBA00004664"/>
    </source>
</evidence>
<evidence type="ECO:0000256" key="8">
    <source>
        <dbReference type="ARBA" id="ARBA00023235"/>
    </source>
</evidence>
<dbReference type="SUPFAM" id="SSF51366">
    <property type="entry name" value="Ribulose-phoshate binding barrel"/>
    <property type="match status" value="1"/>
</dbReference>
<keyword evidence="5 9" id="KW-0028">Amino-acid biosynthesis</keyword>
<accession>A0A7M2RK41</accession>
<dbReference type="Gene3D" id="3.20.20.70">
    <property type="entry name" value="Aldolase class I"/>
    <property type="match status" value="1"/>
</dbReference>
<keyword evidence="8 9" id="KW-0413">Isomerase</keyword>
<evidence type="ECO:0000256" key="5">
    <source>
        <dbReference type="ARBA" id="ARBA00022605"/>
    </source>
</evidence>
<evidence type="ECO:0000256" key="3">
    <source>
        <dbReference type="ARBA" id="ARBA00012572"/>
    </source>
</evidence>
<dbReference type="HAMAP" id="MF_00135">
    <property type="entry name" value="PRAI"/>
    <property type="match status" value="1"/>
</dbReference>
<dbReference type="KEGG" id="bliq:INP51_05300"/>
<dbReference type="InterPro" id="IPR013785">
    <property type="entry name" value="Aldolase_TIM"/>
</dbReference>
<evidence type="ECO:0000256" key="6">
    <source>
        <dbReference type="ARBA" id="ARBA00022822"/>
    </source>
</evidence>
<dbReference type="CDD" id="cd00405">
    <property type="entry name" value="PRAI"/>
    <property type="match status" value="1"/>
</dbReference>
<protein>
    <recommendedName>
        <fullName evidence="4 9">N-(5'-phosphoribosyl)anthranilate isomerase</fullName>
        <shortName evidence="9">PRAI</shortName>
        <ecNumber evidence="3 9">5.3.1.24</ecNumber>
    </recommendedName>
</protein>
<dbReference type="UniPathway" id="UPA00035">
    <property type="reaction ID" value="UER00042"/>
</dbReference>
<dbReference type="AlphaFoldDB" id="A0A7M2RK41"/>
<evidence type="ECO:0000313" key="11">
    <source>
        <dbReference type="EMBL" id="QOV20364.1"/>
    </source>
</evidence>
<gene>
    <name evidence="9" type="primary">trpF</name>
    <name evidence="11" type="ORF">INP51_05300</name>
</gene>
<organism evidence="11 12">
    <name type="scientific">Blautia liquoris</name>
    <dbReference type="NCBI Taxonomy" id="2779518"/>
    <lineage>
        <taxon>Bacteria</taxon>
        <taxon>Bacillati</taxon>
        <taxon>Bacillota</taxon>
        <taxon>Clostridia</taxon>
        <taxon>Lachnospirales</taxon>
        <taxon>Lachnospiraceae</taxon>
        <taxon>Blautia</taxon>
    </lineage>
</organism>
<dbReference type="InterPro" id="IPR001240">
    <property type="entry name" value="PRAI_dom"/>
</dbReference>
<feature type="domain" description="N-(5'phosphoribosyl) anthranilate isomerase (PRAI)" evidence="10">
    <location>
        <begin position="3"/>
        <end position="198"/>
    </location>
</feature>
<dbReference type="EC" id="5.3.1.24" evidence="3 9"/>
<evidence type="ECO:0000256" key="9">
    <source>
        <dbReference type="HAMAP-Rule" id="MF_00135"/>
    </source>
</evidence>
<reference evidence="11 12" key="1">
    <citation type="submission" date="2020-10" db="EMBL/GenBank/DDBJ databases">
        <title>Blautia liquoris sp.nov., isolated from the mud in a fermentation cellar used for the production of Chinese strong-flavoured liquor.</title>
        <authorList>
            <person name="Lu L."/>
        </authorList>
    </citation>
    <scope>NUCLEOTIDE SEQUENCE [LARGE SCALE GENOMIC DNA]</scope>
    <source>
        <strain evidence="11 12">LZLJ-3</strain>
    </source>
</reference>
<evidence type="ECO:0000259" key="10">
    <source>
        <dbReference type="Pfam" id="PF00697"/>
    </source>
</evidence>
<keyword evidence="7 9" id="KW-0057">Aromatic amino acid biosynthesis</keyword>
<evidence type="ECO:0000256" key="1">
    <source>
        <dbReference type="ARBA" id="ARBA00001164"/>
    </source>
</evidence>
<evidence type="ECO:0000256" key="7">
    <source>
        <dbReference type="ARBA" id="ARBA00023141"/>
    </source>
</evidence>
<sequence>MKIKICGLSREEDIDAVNTVLPDYVGFVFVPGSTRYVNYEHAQELKGKLSKKISAVGVFADEEPEMIECMARDGIIDLIQLHGDEGVNDVETLKRVCGIPIIKAISMNSYKHRESIRKFEESSVDYLLLDSAKGGSGQMFDHRCISNIKKPFFLAGGLTSENVGEILKDVPIVPYAVDMSSGVETNGRKDKEKICKAVRRMRDVER</sequence>
<comment type="similarity">
    <text evidence="9">Belongs to the TrpF family.</text>
</comment>
<dbReference type="Proteomes" id="UP000593601">
    <property type="component" value="Chromosome"/>
</dbReference>
<evidence type="ECO:0000256" key="4">
    <source>
        <dbReference type="ARBA" id="ARBA00022272"/>
    </source>
</evidence>
<dbReference type="GO" id="GO:0000162">
    <property type="term" value="P:L-tryptophan biosynthetic process"/>
    <property type="evidence" value="ECO:0007669"/>
    <property type="project" value="UniProtKB-UniRule"/>
</dbReference>
<dbReference type="RefSeq" id="WP_193736684.1">
    <property type="nucleotide sequence ID" value="NZ_CP063304.1"/>
</dbReference>
<dbReference type="Pfam" id="PF00697">
    <property type="entry name" value="PRAI"/>
    <property type="match status" value="1"/>
</dbReference>
<dbReference type="InterPro" id="IPR044643">
    <property type="entry name" value="TrpF_fam"/>
</dbReference>
<dbReference type="InterPro" id="IPR011060">
    <property type="entry name" value="RibuloseP-bd_barrel"/>
</dbReference>
<keyword evidence="12" id="KW-1185">Reference proteome</keyword>
<comment type="catalytic activity">
    <reaction evidence="1 9">
        <text>N-(5-phospho-beta-D-ribosyl)anthranilate = 1-(2-carboxyphenylamino)-1-deoxy-D-ribulose 5-phosphate</text>
        <dbReference type="Rhea" id="RHEA:21540"/>
        <dbReference type="ChEBI" id="CHEBI:18277"/>
        <dbReference type="ChEBI" id="CHEBI:58613"/>
        <dbReference type="EC" id="5.3.1.24"/>
    </reaction>
</comment>